<dbReference type="AlphaFoldDB" id="A0A2B7WQY3"/>
<gene>
    <name evidence="1" type="ORF">AJ79_07832</name>
</gene>
<proteinExistence type="predicted"/>
<dbReference type="STRING" id="1447875.A0A2B7WQY3"/>
<evidence type="ECO:0000313" key="1">
    <source>
        <dbReference type="EMBL" id="PGH01784.1"/>
    </source>
</evidence>
<name>A0A2B7WQY3_9EURO</name>
<accession>A0A2B7WQY3</accession>
<protein>
    <submittedName>
        <fullName evidence="1">Uncharacterized protein</fullName>
    </submittedName>
</protein>
<comment type="caution">
    <text evidence="1">The sequence shown here is derived from an EMBL/GenBank/DDBJ whole genome shotgun (WGS) entry which is preliminary data.</text>
</comment>
<dbReference type="OrthoDB" id="5424209at2759"/>
<organism evidence="1 2">
    <name type="scientific">Helicocarpus griseus UAMH5409</name>
    <dbReference type="NCBI Taxonomy" id="1447875"/>
    <lineage>
        <taxon>Eukaryota</taxon>
        <taxon>Fungi</taxon>
        <taxon>Dikarya</taxon>
        <taxon>Ascomycota</taxon>
        <taxon>Pezizomycotina</taxon>
        <taxon>Eurotiomycetes</taxon>
        <taxon>Eurotiomycetidae</taxon>
        <taxon>Onygenales</taxon>
        <taxon>Ajellomycetaceae</taxon>
        <taxon>Helicocarpus</taxon>
    </lineage>
</organism>
<reference evidence="1 2" key="1">
    <citation type="submission" date="2017-10" db="EMBL/GenBank/DDBJ databases">
        <title>Comparative genomics in systemic dimorphic fungi from Ajellomycetaceae.</title>
        <authorList>
            <person name="Munoz J.F."/>
            <person name="Mcewen J.G."/>
            <person name="Clay O.K."/>
            <person name="Cuomo C.A."/>
        </authorList>
    </citation>
    <scope>NUCLEOTIDE SEQUENCE [LARGE SCALE GENOMIC DNA]</scope>
    <source>
        <strain evidence="1 2">UAMH5409</strain>
    </source>
</reference>
<evidence type="ECO:0000313" key="2">
    <source>
        <dbReference type="Proteomes" id="UP000223968"/>
    </source>
</evidence>
<dbReference type="Proteomes" id="UP000223968">
    <property type="component" value="Unassembled WGS sequence"/>
</dbReference>
<dbReference type="EMBL" id="PDNB01000167">
    <property type="protein sequence ID" value="PGH01784.1"/>
    <property type="molecule type" value="Genomic_DNA"/>
</dbReference>
<sequence>MKPMNIKSWEERLTDPENYVSSTSLGAHSLAKKIITQKKNQLKAKDELYQNGGERVGKVFAASGLRRSGPRVVDWALIKVDESRIGYNKLPKNPQPPCILGYHTHSPIAHGFCIVTLGIAPIKPGMDVYKIGRTTQFTGGHLEEIETTNLHFWEEDCSGTWIEEYESRVYTVFKDNAPGGIAFGREGDDAAFVMDGLGHVVGLYIGGSDALRDIGFMTSADGLIADIKRMTGAMDVSFDFWTENYASSLLEELRSGAAADTVI</sequence>
<keyword evidence="2" id="KW-1185">Reference proteome</keyword>